<keyword evidence="4" id="KW-1185">Reference proteome</keyword>
<proteinExistence type="predicted"/>
<protein>
    <submittedName>
        <fullName evidence="3">Uncharacterized protein</fullName>
    </submittedName>
</protein>
<gene>
    <name evidence="3" type="ORF">GGX14DRAFT_656347</name>
</gene>
<evidence type="ECO:0000313" key="4">
    <source>
        <dbReference type="Proteomes" id="UP001219525"/>
    </source>
</evidence>
<feature type="region of interest" description="Disordered" evidence="1">
    <location>
        <begin position="104"/>
        <end position="159"/>
    </location>
</feature>
<evidence type="ECO:0000256" key="2">
    <source>
        <dbReference type="SAM" id="SignalP"/>
    </source>
</evidence>
<evidence type="ECO:0000313" key="3">
    <source>
        <dbReference type="EMBL" id="KAJ7201337.1"/>
    </source>
</evidence>
<dbReference type="EMBL" id="JARJCW010000059">
    <property type="protein sequence ID" value="KAJ7201337.1"/>
    <property type="molecule type" value="Genomic_DNA"/>
</dbReference>
<name>A0AAD6YBV3_9AGAR</name>
<organism evidence="3 4">
    <name type="scientific">Mycena pura</name>
    <dbReference type="NCBI Taxonomy" id="153505"/>
    <lineage>
        <taxon>Eukaryota</taxon>
        <taxon>Fungi</taxon>
        <taxon>Dikarya</taxon>
        <taxon>Basidiomycota</taxon>
        <taxon>Agaricomycotina</taxon>
        <taxon>Agaricomycetes</taxon>
        <taxon>Agaricomycetidae</taxon>
        <taxon>Agaricales</taxon>
        <taxon>Marasmiineae</taxon>
        <taxon>Mycenaceae</taxon>
        <taxon>Mycena</taxon>
    </lineage>
</organism>
<evidence type="ECO:0000256" key="1">
    <source>
        <dbReference type="SAM" id="MobiDB-lite"/>
    </source>
</evidence>
<feature type="chain" id="PRO_5042016610" evidence="2">
    <location>
        <begin position="18"/>
        <end position="319"/>
    </location>
</feature>
<keyword evidence="2" id="KW-0732">Signal</keyword>
<sequence>MSFALFLRTLWRRLALSLSPASLTLPGLWDAARLRTEYTDELEAWRNQLLLQTRREALINGVVVTKVEHLKDSADEKWQHEFLRIQVLHEASGETATLVVDRDFWPKDIEGPPEKGKDPEKSEGSERERQTNKTTSTELGTSTNKASPSDVQPKDVPEERGRGLVITHTSGEVTYCTDPFFSAHKTVDSVHRGVRDLEKRKSRQMLELQTLTFPDCARPSVINVAFFLVAVSGYAPHHHVGEYQGYWFARAACDGLHSEFKGKLKRGRDSDIDRMGRWKNASFKYTNPTRSIAAEYNRQLEQYVTAFNDIRSEAPTRNG</sequence>
<feature type="compositionally biased region" description="Polar residues" evidence="1">
    <location>
        <begin position="132"/>
        <end position="150"/>
    </location>
</feature>
<dbReference type="Proteomes" id="UP001219525">
    <property type="component" value="Unassembled WGS sequence"/>
</dbReference>
<accession>A0AAD6YBV3</accession>
<feature type="signal peptide" evidence="2">
    <location>
        <begin position="1"/>
        <end position="17"/>
    </location>
</feature>
<feature type="compositionally biased region" description="Basic and acidic residues" evidence="1">
    <location>
        <begin position="104"/>
        <end position="131"/>
    </location>
</feature>
<dbReference type="AlphaFoldDB" id="A0AAD6YBV3"/>
<reference evidence="3" key="1">
    <citation type="submission" date="2023-03" db="EMBL/GenBank/DDBJ databases">
        <title>Massive genome expansion in bonnet fungi (Mycena s.s.) driven by repeated elements and novel gene families across ecological guilds.</title>
        <authorList>
            <consortium name="Lawrence Berkeley National Laboratory"/>
            <person name="Harder C.B."/>
            <person name="Miyauchi S."/>
            <person name="Viragh M."/>
            <person name="Kuo A."/>
            <person name="Thoen E."/>
            <person name="Andreopoulos B."/>
            <person name="Lu D."/>
            <person name="Skrede I."/>
            <person name="Drula E."/>
            <person name="Henrissat B."/>
            <person name="Morin E."/>
            <person name="Kohler A."/>
            <person name="Barry K."/>
            <person name="LaButti K."/>
            <person name="Morin E."/>
            <person name="Salamov A."/>
            <person name="Lipzen A."/>
            <person name="Mereny Z."/>
            <person name="Hegedus B."/>
            <person name="Baldrian P."/>
            <person name="Stursova M."/>
            <person name="Weitz H."/>
            <person name="Taylor A."/>
            <person name="Grigoriev I.V."/>
            <person name="Nagy L.G."/>
            <person name="Martin F."/>
            <person name="Kauserud H."/>
        </authorList>
    </citation>
    <scope>NUCLEOTIDE SEQUENCE</scope>
    <source>
        <strain evidence="3">9144</strain>
    </source>
</reference>
<comment type="caution">
    <text evidence="3">The sequence shown here is derived from an EMBL/GenBank/DDBJ whole genome shotgun (WGS) entry which is preliminary data.</text>
</comment>